<organism evidence="2 3">
    <name type="scientific">Dyadobacter linearis</name>
    <dbReference type="NCBI Taxonomy" id="2823330"/>
    <lineage>
        <taxon>Bacteria</taxon>
        <taxon>Pseudomonadati</taxon>
        <taxon>Bacteroidota</taxon>
        <taxon>Cytophagia</taxon>
        <taxon>Cytophagales</taxon>
        <taxon>Spirosomataceae</taxon>
        <taxon>Dyadobacter</taxon>
    </lineage>
</organism>
<accession>A0ABM8UYN8</accession>
<keyword evidence="1" id="KW-0472">Membrane</keyword>
<dbReference type="RefSeq" id="WP_215236399.1">
    <property type="nucleotide sequence ID" value="NZ_CAJRAU010000011.1"/>
</dbReference>
<evidence type="ECO:0000313" key="3">
    <source>
        <dbReference type="Proteomes" id="UP000679725"/>
    </source>
</evidence>
<comment type="caution">
    <text evidence="2">The sequence shown here is derived from an EMBL/GenBank/DDBJ whole genome shotgun (WGS) entry which is preliminary data.</text>
</comment>
<keyword evidence="3" id="KW-1185">Reference proteome</keyword>
<feature type="transmembrane region" description="Helical" evidence="1">
    <location>
        <begin position="110"/>
        <end position="127"/>
    </location>
</feature>
<name>A0ABM8UYN8_9BACT</name>
<keyword evidence="1" id="KW-0812">Transmembrane</keyword>
<dbReference type="EMBL" id="CAJRAU010000011">
    <property type="protein sequence ID" value="CAG5074469.1"/>
    <property type="molecule type" value="Genomic_DNA"/>
</dbReference>
<gene>
    <name evidence="2" type="ORF">DYBT9623_05156</name>
</gene>
<sequence length="128" mass="15019">MLNQKNKQFLIVWFTICLFALLCNVAPIEGEVQSEDFNNGKPRIHLLTNQGSGFWPFSTEFRDSRWWDNRDYVEYPWRKNGPLADADGNIRNDIPSEFNGIFNGFDYLEFLVYGIIGLAIVYFPKIWN</sequence>
<dbReference type="Proteomes" id="UP000679725">
    <property type="component" value="Unassembled WGS sequence"/>
</dbReference>
<evidence type="ECO:0000256" key="1">
    <source>
        <dbReference type="SAM" id="Phobius"/>
    </source>
</evidence>
<evidence type="ECO:0000313" key="2">
    <source>
        <dbReference type="EMBL" id="CAG5074469.1"/>
    </source>
</evidence>
<protein>
    <submittedName>
        <fullName evidence="2">Uncharacterized protein</fullName>
    </submittedName>
</protein>
<keyword evidence="1" id="KW-1133">Transmembrane helix</keyword>
<reference evidence="2 3" key="1">
    <citation type="submission" date="2021-04" db="EMBL/GenBank/DDBJ databases">
        <authorList>
            <person name="Rodrigo-Torres L."/>
            <person name="Arahal R. D."/>
            <person name="Lucena T."/>
        </authorList>
    </citation>
    <scope>NUCLEOTIDE SEQUENCE [LARGE SCALE GENOMIC DNA]</scope>
    <source>
        <strain evidence="2 3">CECT 9623</strain>
    </source>
</reference>
<proteinExistence type="predicted"/>